<accession>A0A1G2D473</accession>
<evidence type="ECO:0000256" key="3">
    <source>
        <dbReference type="ARBA" id="ARBA00022827"/>
    </source>
</evidence>
<dbReference type="PRINTS" id="PR00411">
    <property type="entry name" value="PNDRDTASEI"/>
</dbReference>
<comment type="cofactor">
    <cofactor evidence="1">
        <name>FAD</name>
        <dbReference type="ChEBI" id="CHEBI:57692"/>
    </cofactor>
</comment>
<organism evidence="6 7">
    <name type="scientific">Candidatus Lloydbacteria bacterium RIFCSPHIGHO2_02_FULL_50_13</name>
    <dbReference type="NCBI Taxonomy" id="1798661"/>
    <lineage>
        <taxon>Bacteria</taxon>
        <taxon>Candidatus Lloydiibacteriota</taxon>
    </lineage>
</organism>
<dbReference type="Proteomes" id="UP000177996">
    <property type="component" value="Unassembled WGS sequence"/>
</dbReference>
<dbReference type="Gene3D" id="2.40.30.10">
    <property type="entry name" value="Translation factors"/>
    <property type="match status" value="1"/>
</dbReference>
<dbReference type="InterPro" id="IPR036188">
    <property type="entry name" value="FAD/NAD-bd_sf"/>
</dbReference>
<sequence length="412" mass="44631">MQFDLIVVGGGASGLMAAGRAAERGLRVLLLEKNKKLGEKLKISGGGRCNITNAEFDPHALLPHYGAAEQFLYSLFAQFGVKETFAFFESRGLPLVVQARKRAFPKTEKAPDVLHALEKYVHEGKVVVRTNSPVTRIHGTKTGITGVSSGKETFRATDYLFATGGVSHPETGSTGDGLKWLKELGHTVRKNTPTIVPLATKEAWSKKLAGVSLSFMKINFFVEGKKAFSETGKILFTHFGLSGPLILNSAHKVADILHGGLVTATVDAYPDTDHGKLERSIIVTFDKNKNKALKNIVSEFVPDGTAKGILFLFALGLDVTKKVHSVTKEERKYIVRTLKALPLTITGLMGYDRAVVADGGVPLEEIDMRTMRSKKVPNLFVTGDLLHINRPSGGFSLQLCWSTGYVAGSHAG</sequence>
<dbReference type="SUPFAM" id="SSF51905">
    <property type="entry name" value="FAD/NAD(P)-binding domain"/>
    <property type="match status" value="1"/>
</dbReference>
<evidence type="ECO:0000256" key="2">
    <source>
        <dbReference type="ARBA" id="ARBA00022630"/>
    </source>
</evidence>
<evidence type="ECO:0000259" key="4">
    <source>
        <dbReference type="Pfam" id="PF03486"/>
    </source>
</evidence>
<reference evidence="6 7" key="1">
    <citation type="journal article" date="2016" name="Nat. Commun.">
        <title>Thousands of microbial genomes shed light on interconnected biogeochemical processes in an aquifer system.</title>
        <authorList>
            <person name="Anantharaman K."/>
            <person name="Brown C.T."/>
            <person name="Hug L.A."/>
            <person name="Sharon I."/>
            <person name="Castelle C.J."/>
            <person name="Probst A.J."/>
            <person name="Thomas B.C."/>
            <person name="Singh A."/>
            <person name="Wilkins M.J."/>
            <person name="Karaoz U."/>
            <person name="Brodie E.L."/>
            <person name="Williams K.H."/>
            <person name="Hubbard S.S."/>
            <person name="Banfield J.F."/>
        </authorList>
    </citation>
    <scope>NUCLEOTIDE SEQUENCE [LARGE SCALE GENOMIC DNA]</scope>
</reference>
<evidence type="ECO:0008006" key="8">
    <source>
        <dbReference type="Google" id="ProtNLM"/>
    </source>
</evidence>
<keyword evidence="3" id="KW-0274">FAD</keyword>
<feature type="domain" description="RsdA/BaiN/AoA(So)-like Rossmann fold-like" evidence="4">
    <location>
        <begin position="4"/>
        <end position="409"/>
    </location>
</feature>
<dbReference type="Pfam" id="PF22780">
    <property type="entry name" value="HI0933_like_1st"/>
    <property type="match status" value="1"/>
</dbReference>
<dbReference type="InterPro" id="IPR023166">
    <property type="entry name" value="BaiN-like_dom_sf"/>
</dbReference>
<dbReference type="InterPro" id="IPR055178">
    <property type="entry name" value="RsdA/BaiN/AoA(So)-like_dom"/>
</dbReference>
<dbReference type="SUPFAM" id="SSF160996">
    <property type="entry name" value="HI0933 insert domain-like"/>
    <property type="match status" value="1"/>
</dbReference>
<dbReference type="PRINTS" id="PR00368">
    <property type="entry name" value="FADPNR"/>
</dbReference>
<dbReference type="STRING" id="1798661.A3D65_02580"/>
<evidence type="ECO:0000313" key="6">
    <source>
        <dbReference type="EMBL" id="OGZ08262.1"/>
    </source>
</evidence>
<comment type="caution">
    <text evidence="6">The sequence shown here is derived from an EMBL/GenBank/DDBJ whole genome shotgun (WGS) entry which is preliminary data.</text>
</comment>
<protein>
    <recommendedName>
        <fullName evidence="8">FAD-dependent oxidoreductase</fullName>
    </recommendedName>
</protein>
<dbReference type="InterPro" id="IPR004792">
    <property type="entry name" value="BaiN-like"/>
</dbReference>
<name>A0A1G2D473_9BACT</name>
<dbReference type="InterPro" id="IPR057661">
    <property type="entry name" value="RsdA/BaiN/AoA(So)_Rossmann"/>
</dbReference>
<dbReference type="Gene3D" id="1.10.8.260">
    <property type="entry name" value="HI0933 insert domain-like"/>
    <property type="match status" value="1"/>
</dbReference>
<dbReference type="Pfam" id="PF03486">
    <property type="entry name" value="HI0933_like"/>
    <property type="match status" value="1"/>
</dbReference>
<evidence type="ECO:0000313" key="7">
    <source>
        <dbReference type="Proteomes" id="UP000177996"/>
    </source>
</evidence>
<gene>
    <name evidence="6" type="ORF">A3D65_02580</name>
</gene>
<proteinExistence type="predicted"/>
<dbReference type="PANTHER" id="PTHR42887">
    <property type="entry name" value="OS12G0638800 PROTEIN"/>
    <property type="match status" value="1"/>
</dbReference>
<dbReference type="AlphaFoldDB" id="A0A1G2D473"/>
<keyword evidence="2" id="KW-0285">Flavoprotein</keyword>
<dbReference type="PANTHER" id="PTHR42887:SF2">
    <property type="entry name" value="OS12G0638800 PROTEIN"/>
    <property type="match status" value="1"/>
</dbReference>
<dbReference type="NCBIfam" id="TIGR00275">
    <property type="entry name" value="aminoacetone oxidase family FAD-binding enzyme"/>
    <property type="match status" value="1"/>
</dbReference>
<evidence type="ECO:0000259" key="5">
    <source>
        <dbReference type="Pfam" id="PF22780"/>
    </source>
</evidence>
<dbReference type="EMBL" id="MHLL01000039">
    <property type="protein sequence ID" value="OGZ08262.1"/>
    <property type="molecule type" value="Genomic_DNA"/>
</dbReference>
<evidence type="ECO:0000256" key="1">
    <source>
        <dbReference type="ARBA" id="ARBA00001974"/>
    </source>
</evidence>
<feature type="domain" description="RsdA/BaiN/AoA(So)-like insert" evidence="5">
    <location>
        <begin position="193"/>
        <end position="356"/>
    </location>
</feature>
<dbReference type="Gene3D" id="3.50.50.60">
    <property type="entry name" value="FAD/NAD(P)-binding domain"/>
    <property type="match status" value="1"/>
</dbReference>